<proteinExistence type="predicted"/>
<feature type="compositionally biased region" description="Gly residues" evidence="1">
    <location>
        <begin position="482"/>
        <end position="494"/>
    </location>
</feature>
<evidence type="ECO:0000313" key="2">
    <source>
        <dbReference type="EMBL" id="KKN77069.1"/>
    </source>
</evidence>
<protein>
    <submittedName>
        <fullName evidence="2">Uncharacterized protein</fullName>
    </submittedName>
</protein>
<name>A0A0F9TCW6_9ZZZZ</name>
<dbReference type="EMBL" id="LAZR01000285">
    <property type="protein sequence ID" value="KKN77069.1"/>
    <property type="molecule type" value="Genomic_DNA"/>
</dbReference>
<organism evidence="2">
    <name type="scientific">marine sediment metagenome</name>
    <dbReference type="NCBI Taxonomy" id="412755"/>
    <lineage>
        <taxon>unclassified sequences</taxon>
        <taxon>metagenomes</taxon>
        <taxon>ecological metagenomes</taxon>
    </lineage>
</organism>
<accession>A0A0F9TCW6</accession>
<reference evidence="2" key="1">
    <citation type="journal article" date="2015" name="Nature">
        <title>Complex archaea that bridge the gap between prokaryotes and eukaryotes.</title>
        <authorList>
            <person name="Spang A."/>
            <person name="Saw J.H."/>
            <person name="Jorgensen S.L."/>
            <person name="Zaremba-Niedzwiedzka K."/>
            <person name="Martijn J."/>
            <person name="Lind A.E."/>
            <person name="van Eijk R."/>
            <person name="Schleper C."/>
            <person name="Guy L."/>
            <person name="Ettema T.J."/>
        </authorList>
    </citation>
    <scope>NUCLEOTIDE SEQUENCE</scope>
</reference>
<evidence type="ECO:0000256" key="1">
    <source>
        <dbReference type="SAM" id="MobiDB-lite"/>
    </source>
</evidence>
<comment type="caution">
    <text evidence="2">The sequence shown here is derived from an EMBL/GenBank/DDBJ whole genome shotgun (WGS) entry which is preliminary data.</text>
</comment>
<dbReference type="AlphaFoldDB" id="A0A0F9TCW6"/>
<gene>
    <name evidence="2" type="ORF">LCGC14_0364080</name>
</gene>
<feature type="region of interest" description="Disordered" evidence="1">
    <location>
        <begin position="550"/>
        <end position="572"/>
    </location>
</feature>
<feature type="region of interest" description="Disordered" evidence="1">
    <location>
        <begin position="477"/>
        <end position="520"/>
    </location>
</feature>
<sequence length="572" mass="59742">MVTAAQTLGTATGGTGTVITRLQVIDLRDKGVITKERAADWLSILEKGGVLNVSQKIADQAGSTASLLPDGVTLSGDNEIEINFRDISRDGIFELRTAGLINKEQTFEFLERRDQTISRPESIGGRLLDTFRAAFDPTDPRGTIDIGPVPVKTGLVAAGAGIAAPAAATAGAGTFPTVAAAGGSAGVRAAGGALTGAAGRLAAGARRVVGRRPTNVGTAALLGTGIAGAGLAAGGAISEDTPPDITQLGPESIPVSQGGTALEALETSSSIDPIKALVDAILDSGGTPKDAEEEVRTATGQTIRIETVKVRRFNPLTGKIEDFDQHVTFITERIPDPNNIGQFITVERDVSSVIPRLNQAQFELEQSQVTEQRQRETTTEATERSRQQNIRSGQARVAQEREERRQFEATRTFEEGQRQFASQQQSQLLQLLPQLLSNPRSFNLLRLLGGKALNLPGQLGALFGLEPGQGFSLGDSGQPGAITGGQGAPLGPGGPAEAELTGTPRSITGEASGFSGDVPTLLGQITPGTFRQFSPEQRGVGEAVLIASGTTLEEEQRKARQSQLPGGSLRGR</sequence>
<feature type="compositionally biased region" description="Basic and acidic residues" evidence="1">
    <location>
        <begin position="372"/>
        <end position="386"/>
    </location>
</feature>
<feature type="region of interest" description="Disordered" evidence="1">
    <location>
        <begin position="365"/>
        <end position="405"/>
    </location>
</feature>